<dbReference type="GO" id="GO:0002191">
    <property type="term" value="P:cap-dependent translational initiation"/>
    <property type="evidence" value="ECO:0007669"/>
    <property type="project" value="UniProtKB-UniRule"/>
</dbReference>
<dbReference type="PANTHER" id="PTHR12399:SF0">
    <property type="entry name" value="EUKARYOTIC TRANSLATION INITIATION FACTOR 3 SUBUNIT D"/>
    <property type="match status" value="1"/>
</dbReference>
<dbReference type="GO" id="GO:0001732">
    <property type="term" value="P:formation of cytoplasmic translation initiation complex"/>
    <property type="evidence" value="ECO:0007669"/>
    <property type="project" value="UniProtKB-UniRule"/>
</dbReference>
<feature type="region of interest" description="Disordered" evidence="6">
    <location>
        <begin position="13"/>
        <end position="65"/>
    </location>
</feature>
<feature type="compositionally biased region" description="Basic and acidic residues" evidence="6">
    <location>
        <begin position="39"/>
        <end position="59"/>
    </location>
</feature>
<dbReference type="GO" id="GO:0016282">
    <property type="term" value="C:eukaryotic 43S preinitiation complex"/>
    <property type="evidence" value="ECO:0007669"/>
    <property type="project" value="UniProtKB-UniRule"/>
</dbReference>
<evidence type="ECO:0000313" key="8">
    <source>
        <dbReference type="Proteomes" id="UP000799302"/>
    </source>
</evidence>
<evidence type="ECO:0000256" key="6">
    <source>
        <dbReference type="SAM" id="MobiDB-lite"/>
    </source>
</evidence>
<dbReference type="GO" id="GO:0003743">
    <property type="term" value="F:translation initiation factor activity"/>
    <property type="evidence" value="ECO:0007669"/>
    <property type="project" value="UniProtKB-UniRule"/>
</dbReference>
<comment type="subcellular location">
    <subcellularLocation>
        <location evidence="5">Cytoplasm</location>
    </subcellularLocation>
</comment>
<organism evidence="7 8">
    <name type="scientific">Microthyrium microscopicum</name>
    <dbReference type="NCBI Taxonomy" id="703497"/>
    <lineage>
        <taxon>Eukaryota</taxon>
        <taxon>Fungi</taxon>
        <taxon>Dikarya</taxon>
        <taxon>Ascomycota</taxon>
        <taxon>Pezizomycotina</taxon>
        <taxon>Dothideomycetes</taxon>
        <taxon>Dothideomycetes incertae sedis</taxon>
        <taxon>Microthyriales</taxon>
        <taxon>Microthyriaceae</taxon>
        <taxon>Microthyrium</taxon>
    </lineage>
</organism>
<evidence type="ECO:0000256" key="3">
    <source>
        <dbReference type="ARBA" id="ARBA00022884"/>
    </source>
</evidence>
<name>A0A6A6UQF9_9PEZI</name>
<evidence type="ECO:0000313" key="7">
    <source>
        <dbReference type="EMBL" id="KAF2674515.1"/>
    </source>
</evidence>
<dbReference type="OrthoDB" id="16538at2759"/>
<dbReference type="InterPro" id="IPR007783">
    <property type="entry name" value="eIF3d"/>
</dbReference>
<dbReference type="PIRSF" id="PIRSF016281">
    <property type="entry name" value="EIF-3_zeta"/>
    <property type="match status" value="1"/>
</dbReference>
<gene>
    <name evidence="7" type="ORF">BT63DRAFT_365977</name>
</gene>
<dbReference type="Proteomes" id="UP000799302">
    <property type="component" value="Unassembled WGS sequence"/>
</dbReference>
<feature type="region of interest" description="Disordered" evidence="6">
    <location>
        <begin position="94"/>
        <end position="169"/>
    </location>
</feature>
<dbReference type="EMBL" id="MU004230">
    <property type="protein sequence ID" value="KAF2674515.1"/>
    <property type="molecule type" value="Genomic_DNA"/>
</dbReference>
<keyword evidence="8" id="KW-1185">Reference proteome</keyword>
<evidence type="ECO:0000256" key="4">
    <source>
        <dbReference type="ARBA" id="ARBA00022917"/>
    </source>
</evidence>
<reference evidence="7" key="1">
    <citation type="journal article" date="2020" name="Stud. Mycol.">
        <title>101 Dothideomycetes genomes: a test case for predicting lifestyles and emergence of pathogens.</title>
        <authorList>
            <person name="Haridas S."/>
            <person name="Albert R."/>
            <person name="Binder M."/>
            <person name="Bloem J."/>
            <person name="Labutti K."/>
            <person name="Salamov A."/>
            <person name="Andreopoulos B."/>
            <person name="Baker S."/>
            <person name="Barry K."/>
            <person name="Bills G."/>
            <person name="Bluhm B."/>
            <person name="Cannon C."/>
            <person name="Castanera R."/>
            <person name="Culley D."/>
            <person name="Daum C."/>
            <person name="Ezra D."/>
            <person name="Gonzalez J."/>
            <person name="Henrissat B."/>
            <person name="Kuo A."/>
            <person name="Liang C."/>
            <person name="Lipzen A."/>
            <person name="Lutzoni F."/>
            <person name="Magnuson J."/>
            <person name="Mondo S."/>
            <person name="Nolan M."/>
            <person name="Ohm R."/>
            <person name="Pangilinan J."/>
            <person name="Park H.-J."/>
            <person name="Ramirez L."/>
            <person name="Alfaro M."/>
            <person name="Sun H."/>
            <person name="Tritt A."/>
            <person name="Yoshinaga Y."/>
            <person name="Zwiers L.-H."/>
            <person name="Turgeon B."/>
            <person name="Goodwin S."/>
            <person name="Spatafora J."/>
            <person name="Crous P."/>
            <person name="Grigoriev I."/>
        </authorList>
    </citation>
    <scope>NUCLEOTIDE SEQUENCE</scope>
    <source>
        <strain evidence="7">CBS 115976</strain>
    </source>
</reference>
<feature type="compositionally biased region" description="Polar residues" evidence="6">
    <location>
        <begin position="13"/>
        <end position="30"/>
    </location>
</feature>
<protein>
    <recommendedName>
        <fullName evidence="5">Eukaryotic translation initiation factor 3 subunit D</fullName>
        <shortName evidence="5">eIF3d</shortName>
    </recommendedName>
</protein>
<keyword evidence="4 5" id="KW-0648">Protein biosynthesis</keyword>
<keyword evidence="1 5" id="KW-0963">Cytoplasm</keyword>
<keyword evidence="2 5" id="KW-0396">Initiation factor</keyword>
<dbReference type="GO" id="GO:0098808">
    <property type="term" value="F:mRNA cap binding"/>
    <property type="evidence" value="ECO:0007669"/>
    <property type="project" value="UniProtKB-UniRule"/>
</dbReference>
<evidence type="ECO:0000256" key="2">
    <source>
        <dbReference type="ARBA" id="ARBA00022540"/>
    </source>
</evidence>
<sequence>MAPQTLLDLVSALPSTDSWGPPASSETNLNGVPYAPFSKGDKLGRMADWTEGKDRDRPGRQQYGNRGYRDAQIYGAQSNPFAIQQAEDEASFSVVDNTKTSSRGRGFGRGGQVFRGRGQRGAQNQRGGRGTFQRVGGRGGQQGYDNRNQRGGRGGRRFGYRDDKPQRNRDASIQVKPDWNLLEEIDFSRLSKLNLDTADGEDLDTYGFLYYYDRAYDKQPGAKTSEKKLNVLERAAYNVTTSNDPIIHDLAEKDEGTIFTTDSILSLLMCAPRSVYPWDLVITKQEEKLYIDRREGSTLDMVTVNENAADAPLETSEGNKDTINSPSALMMEATHINNIFPLQVVKESESAKKEMEHSHPFYNEHEETDPPASKAYNYRRFDLSLSQDEEPLHLIVRTELDAVLKNSITNDDQNITIKALNEFDSKAQGSGGALDWRSKLSSQRGAVVATEMKNNSCKLARWTIQSILAKADILKIGFVSRVNPRSPNDHIILGVLGYKPRDFAAQMNLNLANGWGIVRTIVDMIRHMDDGKYILVKDPNKSVLRLYAVPSDYFEDDDNAAEAPDQDEADD</sequence>
<comment type="domain">
    <text evidence="5">The RNA gate region regulates mRNA cap recognition to prevent promiscuous mRNA-binding before assembly of eif3d into the full eukaryotic translation initiation factor 3 (eIF-3) complex.</text>
</comment>
<comment type="subunit">
    <text evidence="5">Component of the eukaryotic translation initiation factor 3 (eIF-3) complex.</text>
</comment>
<dbReference type="GO" id="GO:0033290">
    <property type="term" value="C:eukaryotic 48S preinitiation complex"/>
    <property type="evidence" value="ECO:0007669"/>
    <property type="project" value="UniProtKB-UniRule"/>
</dbReference>
<proteinExistence type="inferred from homology"/>
<evidence type="ECO:0000256" key="1">
    <source>
        <dbReference type="ARBA" id="ARBA00022490"/>
    </source>
</evidence>
<dbReference type="AlphaFoldDB" id="A0A6A6UQF9"/>
<feature type="compositionally biased region" description="Low complexity" evidence="6">
    <location>
        <begin position="114"/>
        <end position="135"/>
    </location>
</feature>
<comment type="function">
    <text evidence="5">mRNA cap-binding component of the eukaryotic translation initiation factor 3 (eIF-3) complex, which is involved in protein synthesis of a specialized repertoire of mRNAs and, together with other initiation factors, stimulates binding of mRNA and methionyl-tRNAi to the 40S ribosome. The eIF-3 complex specifically targets and initiates translation of a subset of mRNAs involved in cell proliferation. In the eIF-3 complex, eif3d specifically recognizes and binds the 7-methylguanosine cap of a subset of mRNAs.</text>
</comment>
<dbReference type="GO" id="GO:0005852">
    <property type="term" value="C:eukaryotic translation initiation factor 3 complex"/>
    <property type="evidence" value="ECO:0007669"/>
    <property type="project" value="UniProtKB-UniRule"/>
</dbReference>
<comment type="similarity">
    <text evidence="5">Belongs to the eIF-3 subunit D family.</text>
</comment>
<keyword evidence="3" id="KW-0694">RNA-binding</keyword>
<evidence type="ECO:0000256" key="5">
    <source>
        <dbReference type="HAMAP-Rule" id="MF_03003"/>
    </source>
</evidence>
<dbReference type="HAMAP" id="MF_03003">
    <property type="entry name" value="eIF3d"/>
    <property type="match status" value="1"/>
</dbReference>
<dbReference type="PANTHER" id="PTHR12399">
    <property type="entry name" value="EUKARYOTIC TRANSLATION INITIATION FACTOR 3 SUBUNIT 7"/>
    <property type="match status" value="1"/>
</dbReference>
<accession>A0A6A6UQF9</accession>
<feature type="region of interest" description="RNA gate" evidence="5">
    <location>
        <begin position="298"/>
        <end position="312"/>
    </location>
</feature>
<dbReference type="Pfam" id="PF05091">
    <property type="entry name" value="eIF-3_zeta"/>
    <property type="match status" value="1"/>
</dbReference>
<feature type="compositionally biased region" description="Basic and acidic residues" evidence="6">
    <location>
        <begin position="159"/>
        <end position="169"/>
    </location>
</feature>